<dbReference type="STRING" id="1202772.A0A1V9ZNK4"/>
<dbReference type="EMBL" id="JNBR01000053">
    <property type="protein sequence ID" value="OQR99559.1"/>
    <property type="molecule type" value="Genomic_DNA"/>
</dbReference>
<accession>A0A1V9ZNK4</accession>
<feature type="domain" description="Cyclic nucleotide-binding" evidence="2">
    <location>
        <begin position="222"/>
        <end position="323"/>
    </location>
</feature>
<feature type="region of interest" description="Disordered" evidence="1">
    <location>
        <begin position="1257"/>
        <end position="1303"/>
    </location>
</feature>
<dbReference type="Proteomes" id="UP000243579">
    <property type="component" value="Unassembled WGS sequence"/>
</dbReference>
<protein>
    <recommendedName>
        <fullName evidence="2">Cyclic nucleotide-binding domain-containing protein</fullName>
    </recommendedName>
</protein>
<dbReference type="InterPro" id="IPR018490">
    <property type="entry name" value="cNMP-bd_dom_sf"/>
</dbReference>
<evidence type="ECO:0000256" key="1">
    <source>
        <dbReference type="SAM" id="MobiDB-lite"/>
    </source>
</evidence>
<dbReference type="CDD" id="cd00038">
    <property type="entry name" value="CAP_ED"/>
    <property type="match status" value="2"/>
</dbReference>
<name>A0A1V9ZNK4_ACHHY</name>
<dbReference type="InterPro" id="IPR000595">
    <property type="entry name" value="cNMP-bd_dom"/>
</dbReference>
<sequence>LAQESAQVLIFRKARISTYTNPKPIKLCTKAATLFYSNGRVKLGEYLSQYSFFAQERLVELCRLKTFQPQEQLITPDSAWHDIIIVLTGQLGLYFIEGSTTTATTNPTDSQRKASSSSSSNQRLVATVTAGECYGHLHLWRDAGRRVDDATHHWLLQRPFTSTLVACDASDIVLLDRRDIGAALISSALNREIAELASIPHHERRPQDVADLHRWCIRHSFAFQQLPDATMDRIAEHVSVMQIDAHKLVYNTASDADAVYFIADGGVSLSAHVGHPPITLLPGDFFGHDDMVARHRRAYVASTTEPTTLLKLSKATYMAWLHPIALDVSWQPASLLAQTPLGRGATRENVQTMGLLLENLKLLAHVPQCICLELVPYLTVREVAEGDTLCAEDIDADAFFATVVRGRLGAYSRDHVEACQDALEHHPLCYALSVDSPRALTDTEKQLGLLHGHHVHTFEPGDTMHSCGDGDVAPMTLVAVETTLVFVLLGHDVTAVLQRLAEPTKPAWTLRTCVDTVVIDEPGDIAALCQELWYVGKTVPIVADVLAFAPGDKLVHAGDRLECLYLILNGTASVTKLHRKAALHPVAPPPTAAAAAPMRDLTSNFKTTTKTLMGSRHEKRSKSVLPTIMKLSKRMPRLRLNSIAPEESSSPPPMITATILDKNYGRRRDCDTEREASLHMCWTLKPGDVYGGEIAFTRPRISLYNVVADGPLQVVRVTRAALARTMAPRSSRGSTHPKHIMAKAHWMRANHKVTETIVSKAPLATKKPRFWNLLDDAVSQRIKLIIKQLSHMSAFQSMSDETMSGIVSSAKYDTVDKGHAIYSHGDAPKRYYVVVSGRVHLYSPLTNFEHIALKRVGAGQSFGEFEILTSQMTRNLSAIAQDTTQLISFTAQTFTDLWDPTTLGHMRHDIAFFQGLDWVTRLELDRVCHLYHAVHETVYTKDAVIFPAHVKLSHVYILKAGVCNLESTLHMEREPVKRRPSEPPVVVHVHLAQVAAGHTVWALGQCAFGLVAASADTKILGISYDLLRSIVPKWAQSDLDRNVAQQEAYHTSQLTLLQQRAAKVLNLRNQVASVDHPQAPTYYLPPLQTHSHTLTPTADGRVNISMTDVVAAHPVDVAALLHERATVASPPPTVPQRSAVLSVSSRLHTLGSFYVGRGTSVLPFTTGLELAAPHVESDTVVYHELAPAPAPVWRRAISPPAAAAAVHTTTSISTKRYDVQAPLRLFRLQPIPIAAQDHTATPSPLASISVLGPGFHMLVNPAPSPQETPSPQTRPEMPREAQPETQPETQLETSQRNESAPKAVVVSAPNPLKLGRASRLRVPAGKITRGKLRLAHRTPWLVTIFQDYVLACYEDEHDIGRVAVGRWMITATTSLVEFPREARSPTEFHLVVHNQTTVFVAATLADKLRWLGVLHESIHELAATASAFRVASNRIESASTTPVAPVVEDPDAALPRLTYVVAFEGT</sequence>
<dbReference type="OrthoDB" id="75276at2759"/>
<dbReference type="SUPFAM" id="SSF51206">
    <property type="entry name" value="cAMP-binding domain-like"/>
    <property type="match status" value="4"/>
</dbReference>
<keyword evidence="4" id="KW-1185">Reference proteome</keyword>
<evidence type="ECO:0000259" key="2">
    <source>
        <dbReference type="PROSITE" id="PS50042"/>
    </source>
</evidence>
<feature type="non-terminal residue" evidence="3">
    <location>
        <position position="1"/>
    </location>
</feature>
<dbReference type="Gene3D" id="2.60.120.10">
    <property type="entry name" value="Jelly Rolls"/>
    <property type="match status" value="5"/>
</dbReference>
<evidence type="ECO:0000313" key="4">
    <source>
        <dbReference type="Proteomes" id="UP000243579"/>
    </source>
</evidence>
<comment type="caution">
    <text evidence="3">The sequence shown here is derived from an EMBL/GenBank/DDBJ whole genome shotgun (WGS) entry which is preliminary data.</text>
</comment>
<dbReference type="Pfam" id="PF00027">
    <property type="entry name" value="cNMP_binding"/>
    <property type="match status" value="1"/>
</dbReference>
<feature type="domain" description="Cyclic nucleotide-binding" evidence="2">
    <location>
        <begin position="794"/>
        <end position="897"/>
    </location>
</feature>
<dbReference type="PANTHER" id="PTHR23011">
    <property type="entry name" value="CYCLIC NUCLEOTIDE-BINDING DOMAIN CONTAINING PROTEIN"/>
    <property type="match status" value="1"/>
</dbReference>
<dbReference type="PANTHER" id="PTHR23011:SF28">
    <property type="entry name" value="CYCLIC NUCLEOTIDE-BINDING DOMAIN CONTAINING PROTEIN"/>
    <property type="match status" value="1"/>
</dbReference>
<feature type="domain" description="Cyclic nucleotide-binding" evidence="2">
    <location>
        <begin position="548"/>
        <end position="576"/>
    </location>
</feature>
<reference evidence="3 4" key="1">
    <citation type="journal article" date="2014" name="Genome Biol. Evol.">
        <title>The secreted proteins of Achlya hypogyna and Thraustotheca clavata identify the ancestral oomycete secretome and reveal gene acquisitions by horizontal gene transfer.</title>
        <authorList>
            <person name="Misner I."/>
            <person name="Blouin N."/>
            <person name="Leonard G."/>
            <person name="Richards T.A."/>
            <person name="Lane C.E."/>
        </authorList>
    </citation>
    <scope>NUCLEOTIDE SEQUENCE [LARGE SCALE GENOMIC DNA]</scope>
    <source>
        <strain evidence="3 4">ATCC 48635</strain>
    </source>
</reference>
<dbReference type="SUPFAM" id="SSF50729">
    <property type="entry name" value="PH domain-like"/>
    <property type="match status" value="1"/>
</dbReference>
<dbReference type="SMART" id="SM00100">
    <property type="entry name" value="cNMP"/>
    <property type="match status" value="2"/>
</dbReference>
<gene>
    <name evidence="3" type="ORF">ACHHYP_05742</name>
</gene>
<proteinExistence type="predicted"/>
<dbReference type="PROSITE" id="PS50042">
    <property type="entry name" value="CNMP_BINDING_3"/>
    <property type="match status" value="3"/>
</dbReference>
<organism evidence="3 4">
    <name type="scientific">Achlya hypogyna</name>
    <name type="common">Oomycete</name>
    <name type="synonym">Protoachlya hypogyna</name>
    <dbReference type="NCBI Taxonomy" id="1202772"/>
    <lineage>
        <taxon>Eukaryota</taxon>
        <taxon>Sar</taxon>
        <taxon>Stramenopiles</taxon>
        <taxon>Oomycota</taxon>
        <taxon>Saprolegniomycetes</taxon>
        <taxon>Saprolegniales</taxon>
        <taxon>Achlyaceae</taxon>
        <taxon>Achlya</taxon>
    </lineage>
</organism>
<dbReference type="InterPro" id="IPR014710">
    <property type="entry name" value="RmlC-like_jellyroll"/>
</dbReference>
<evidence type="ECO:0000313" key="3">
    <source>
        <dbReference type="EMBL" id="OQR99559.1"/>
    </source>
</evidence>
<feature type="compositionally biased region" description="Polar residues" evidence="1">
    <location>
        <begin position="1283"/>
        <end position="1298"/>
    </location>
</feature>